<keyword evidence="3" id="KW-1185">Reference proteome</keyword>
<dbReference type="eggNOG" id="ENOG5032Y15">
    <property type="taxonomic scope" value="Bacteria"/>
</dbReference>
<feature type="transmembrane region" description="Helical" evidence="1">
    <location>
        <begin position="41"/>
        <end position="64"/>
    </location>
</feature>
<dbReference type="EMBL" id="AQHZ01000029">
    <property type="protein sequence ID" value="ENO17387.1"/>
    <property type="molecule type" value="Genomic_DNA"/>
</dbReference>
<reference evidence="2 3" key="1">
    <citation type="submission" date="2013-03" db="EMBL/GenBank/DDBJ databases">
        <title>Reference genome for the Human Microbiome Project.</title>
        <authorList>
            <person name="Aqrawi P."/>
            <person name="Ayvaz T."/>
            <person name="Bess C."/>
            <person name="Blankenburg K."/>
            <person name="Coyle M."/>
            <person name="Deng J."/>
            <person name="Forbes L."/>
            <person name="Fowler G."/>
            <person name="Francisco L."/>
            <person name="Fu Q."/>
            <person name="Gibbs R."/>
            <person name="Gross S."/>
            <person name="Gubbala S."/>
            <person name="Hale W."/>
            <person name="Hemphill L."/>
            <person name="Highlander S."/>
            <person name="Hirani K."/>
            <person name="Jackson L."/>
            <person name="Jakkamsetti A."/>
            <person name="Javaid M."/>
            <person name="Jayaseelan J.C."/>
            <person name="Jiang H."/>
            <person name="Joshi V."/>
            <person name="Korchina V."/>
            <person name="Kovar C."/>
            <person name="Lara F."/>
            <person name="Lee S."/>
            <person name="Liu Y."/>
            <person name="Mata R."/>
            <person name="Mathew T."/>
            <person name="Munidasa M."/>
            <person name="Muzny D."/>
            <person name="Nazareth L."/>
            <person name="Ngo R."/>
            <person name="Nguyen L."/>
            <person name="Nguyen N."/>
            <person name="Okwuonu G."/>
            <person name="Ongeri F."/>
            <person name="Palculict T."/>
            <person name="Patil S."/>
            <person name="Petrosino J."/>
            <person name="Pham C."/>
            <person name="Pham P."/>
            <person name="Pu L.-L."/>
            <person name="Qin X."/>
            <person name="Qu J."/>
            <person name="Reid J."/>
            <person name="Ross M."/>
            <person name="Ruth R."/>
            <person name="Saada N."/>
            <person name="San Lucas F."/>
            <person name="Santibanez J."/>
            <person name="Shang Y."/>
            <person name="Simmons D."/>
            <person name="Song X.-Z."/>
            <person name="Tang L.-Y."/>
            <person name="Thornton R."/>
            <person name="Warren J."/>
            <person name="Weissenberger G."/>
            <person name="Wilczek-Boney K."/>
            <person name="Worley K."/>
            <person name="Youmans B."/>
            <person name="Zhang J."/>
            <person name="Zhang L."/>
            <person name="Zhao Z."/>
            <person name="Zhou C."/>
            <person name="Zhu D."/>
            <person name="Zhu Y."/>
        </authorList>
    </citation>
    <scope>NUCLEOTIDE SEQUENCE [LARGE SCALE GENOMIC DNA]</scope>
    <source>
        <strain evidence="2 3">F0333</strain>
    </source>
</reference>
<dbReference type="PATRIC" id="fig|888050.3.peg.1848"/>
<proteinExistence type="predicted"/>
<evidence type="ECO:0000256" key="1">
    <source>
        <dbReference type="SAM" id="Phobius"/>
    </source>
</evidence>
<accession>N6X1T1</accession>
<feature type="transmembrane region" description="Helical" evidence="1">
    <location>
        <begin position="91"/>
        <end position="110"/>
    </location>
</feature>
<protein>
    <submittedName>
        <fullName evidence="2">Uncharacterized protein</fullName>
    </submittedName>
</protein>
<dbReference type="Proteomes" id="UP000013015">
    <property type="component" value="Unassembled WGS sequence"/>
</dbReference>
<evidence type="ECO:0000313" key="2">
    <source>
        <dbReference type="EMBL" id="ENO17387.1"/>
    </source>
</evidence>
<sequence length="153" mass="16926">MKEMMKMKKSNLMLVAGVVWMLAGVNVAVLGLRAATDMNDAAALVAFALIVGVAATFLAFHMMFSKLVIKNSHRIRSLEGDKHNPLRFFDVRGYVMMALMMSMGMGMRMAGIFPDWFVAFFYTGLGLALALAGVSFLMHRAQGEGWLFHARRG</sequence>
<dbReference type="AlphaFoldDB" id="N6X1T1"/>
<keyword evidence="1" id="KW-0472">Membrane</keyword>
<feature type="transmembrane region" description="Helical" evidence="1">
    <location>
        <begin position="116"/>
        <end position="138"/>
    </location>
</feature>
<gene>
    <name evidence="2" type="ORF">HMPREF9004_1929</name>
</gene>
<comment type="caution">
    <text evidence="2">The sequence shown here is derived from an EMBL/GenBank/DDBJ whole genome shotgun (WGS) entry which is preliminary data.</text>
</comment>
<evidence type="ECO:0000313" key="3">
    <source>
        <dbReference type="Proteomes" id="UP000013015"/>
    </source>
</evidence>
<keyword evidence="1" id="KW-0812">Transmembrane</keyword>
<name>N6X1T1_9ACTO</name>
<dbReference type="HOGENOM" id="CLU_128087_0_0_11"/>
<dbReference type="STRING" id="888050.HMPREF9004_1929"/>
<organism evidence="2 3">
    <name type="scientific">Schaalia cardiffensis F0333</name>
    <dbReference type="NCBI Taxonomy" id="888050"/>
    <lineage>
        <taxon>Bacteria</taxon>
        <taxon>Bacillati</taxon>
        <taxon>Actinomycetota</taxon>
        <taxon>Actinomycetes</taxon>
        <taxon>Actinomycetales</taxon>
        <taxon>Actinomycetaceae</taxon>
        <taxon>Schaalia</taxon>
    </lineage>
</organism>
<keyword evidence="1" id="KW-1133">Transmembrane helix</keyword>